<gene>
    <name evidence="3" type="ORF">F0562_021954</name>
</gene>
<reference evidence="3 4" key="1">
    <citation type="submission" date="2019-09" db="EMBL/GenBank/DDBJ databases">
        <title>A chromosome-level genome assembly of the Chinese tupelo Nyssa sinensis.</title>
        <authorList>
            <person name="Yang X."/>
            <person name="Kang M."/>
            <person name="Yang Y."/>
            <person name="Xiong H."/>
            <person name="Wang M."/>
            <person name="Zhang Z."/>
            <person name="Wang Z."/>
            <person name="Wu H."/>
            <person name="Ma T."/>
            <person name="Liu J."/>
            <person name="Xi Z."/>
        </authorList>
    </citation>
    <scope>NUCLEOTIDE SEQUENCE [LARGE SCALE GENOMIC DNA]</scope>
    <source>
        <strain evidence="3">J267</strain>
        <tissue evidence="3">Leaf</tissue>
    </source>
</reference>
<dbReference type="InterPro" id="IPR005379">
    <property type="entry name" value="FDM1-5/IDN2_XH"/>
</dbReference>
<dbReference type="InterPro" id="IPR045177">
    <property type="entry name" value="FDM1-5/IDN2"/>
</dbReference>
<dbReference type="Proteomes" id="UP000325577">
    <property type="component" value="Linkage Group LG11"/>
</dbReference>
<protein>
    <recommendedName>
        <fullName evidence="2">Factor of DNA methylation 1-5/IDN2 domain-containing protein</fullName>
    </recommendedName>
</protein>
<keyword evidence="4" id="KW-1185">Reference proteome</keyword>
<dbReference type="Pfam" id="PF03469">
    <property type="entry name" value="XH"/>
    <property type="match status" value="1"/>
</dbReference>
<name>A0A5J5BLX5_9ASTE</name>
<dbReference type="GO" id="GO:0080188">
    <property type="term" value="P:gene silencing by siRNA-directed DNA methylation"/>
    <property type="evidence" value="ECO:0007669"/>
    <property type="project" value="InterPro"/>
</dbReference>
<proteinExistence type="predicted"/>
<dbReference type="OrthoDB" id="1892195at2759"/>
<sequence>MGELNDKPFHAAAKRKHSDEEAVEKAIELCSLWEDYLRDPSWHPFKIIMVKGDPKEIIDEGDRKLKSLKNEYGDEVYEAVTTALTEMNVYNPSGSGNCVNGRETEGSKEA</sequence>
<evidence type="ECO:0000256" key="1">
    <source>
        <dbReference type="SAM" id="MobiDB-lite"/>
    </source>
</evidence>
<evidence type="ECO:0000313" key="4">
    <source>
        <dbReference type="Proteomes" id="UP000325577"/>
    </source>
</evidence>
<dbReference type="AlphaFoldDB" id="A0A5J5BLX5"/>
<evidence type="ECO:0000313" key="3">
    <source>
        <dbReference type="EMBL" id="KAA8543869.1"/>
    </source>
</evidence>
<evidence type="ECO:0000259" key="2">
    <source>
        <dbReference type="Pfam" id="PF03469"/>
    </source>
</evidence>
<dbReference type="EMBL" id="CM018034">
    <property type="protein sequence ID" value="KAA8543869.1"/>
    <property type="molecule type" value="Genomic_DNA"/>
</dbReference>
<accession>A0A5J5BLX5</accession>
<dbReference type="PANTHER" id="PTHR21596">
    <property type="entry name" value="RIBONUCLEASE P SUBUNIT P38"/>
    <property type="match status" value="1"/>
</dbReference>
<dbReference type="PANTHER" id="PTHR21596:SF23">
    <property type="entry name" value="FACTOR OF DNA METHYLATION 4"/>
    <property type="match status" value="1"/>
</dbReference>
<feature type="domain" description="Factor of DNA methylation 1-5/IDN2" evidence="2">
    <location>
        <begin position="1"/>
        <end position="95"/>
    </location>
</feature>
<feature type="region of interest" description="Disordered" evidence="1">
    <location>
        <begin position="1"/>
        <end position="20"/>
    </location>
</feature>
<organism evidence="3 4">
    <name type="scientific">Nyssa sinensis</name>
    <dbReference type="NCBI Taxonomy" id="561372"/>
    <lineage>
        <taxon>Eukaryota</taxon>
        <taxon>Viridiplantae</taxon>
        <taxon>Streptophyta</taxon>
        <taxon>Embryophyta</taxon>
        <taxon>Tracheophyta</taxon>
        <taxon>Spermatophyta</taxon>
        <taxon>Magnoliopsida</taxon>
        <taxon>eudicotyledons</taxon>
        <taxon>Gunneridae</taxon>
        <taxon>Pentapetalae</taxon>
        <taxon>asterids</taxon>
        <taxon>Cornales</taxon>
        <taxon>Nyssaceae</taxon>
        <taxon>Nyssa</taxon>
    </lineage>
</organism>